<dbReference type="GO" id="GO:0016853">
    <property type="term" value="F:isomerase activity"/>
    <property type="evidence" value="ECO:0007669"/>
    <property type="project" value="UniProtKB-KW"/>
</dbReference>
<keyword evidence="2" id="KW-0670">Pyruvate</keyword>
<reference evidence="3" key="1">
    <citation type="submission" date="2016-10" db="EMBL/GenBank/DDBJ databases">
        <authorList>
            <person name="Varghese N."/>
            <person name="Submissions S."/>
        </authorList>
    </citation>
    <scope>NUCLEOTIDE SEQUENCE [LARGE SCALE GENOMIC DNA]</scope>
    <source>
        <strain evidence="3">DSM 22329</strain>
    </source>
</reference>
<protein>
    <submittedName>
        <fullName evidence="2">Mycothiol maleylpyruvate isomerase N-terminal domain-containing protein</fullName>
    </submittedName>
</protein>
<dbReference type="SUPFAM" id="SSF109854">
    <property type="entry name" value="DinB/YfiT-like putative metalloenzymes"/>
    <property type="match status" value="1"/>
</dbReference>
<proteinExistence type="predicted"/>
<dbReference type="Pfam" id="PF11716">
    <property type="entry name" value="MDMPI_N"/>
    <property type="match status" value="1"/>
</dbReference>
<dbReference type="AlphaFoldDB" id="A0A1H0LSP3"/>
<name>A0A1H0LSP3_9MICO</name>
<evidence type="ECO:0000313" key="3">
    <source>
        <dbReference type="Proteomes" id="UP000199077"/>
    </source>
</evidence>
<feature type="domain" description="Mycothiol-dependent maleylpyruvate isomerase metal-binding" evidence="1">
    <location>
        <begin position="18"/>
        <end position="163"/>
    </location>
</feature>
<keyword evidence="2" id="KW-0413">Isomerase</keyword>
<gene>
    <name evidence="2" type="ORF">SAMN04489867_0386</name>
</gene>
<dbReference type="OrthoDB" id="3213216at2"/>
<dbReference type="GO" id="GO:0046872">
    <property type="term" value="F:metal ion binding"/>
    <property type="evidence" value="ECO:0007669"/>
    <property type="project" value="InterPro"/>
</dbReference>
<dbReference type="Proteomes" id="UP000199077">
    <property type="component" value="Chromosome I"/>
</dbReference>
<evidence type="ECO:0000259" key="1">
    <source>
        <dbReference type="Pfam" id="PF11716"/>
    </source>
</evidence>
<dbReference type="EMBL" id="LT629711">
    <property type="protein sequence ID" value="SDO71144.1"/>
    <property type="molecule type" value="Genomic_DNA"/>
</dbReference>
<keyword evidence="3" id="KW-1185">Reference proteome</keyword>
<dbReference type="Gene3D" id="1.20.120.450">
    <property type="entry name" value="dinb family like domain"/>
    <property type="match status" value="1"/>
</dbReference>
<sequence length="215" mass="22767">MSRSEHVAAFLSAVDLSLELAARPEVGDAWERESSCAGMTVGGLTHHLLGQARNSVGLLQAQLPASAPVIRLAEHYERASWVRDSQNGQPDPEQTDQDNEGALAGHAAVLAAGAAAAQALPGLLAEPRDPDVVFISWQGWALPTHDYLTTRMMEMVVHGDDLASSVGLDSPSYPDGVAGPVLELLTGVAVRRHGLTDVVRALSRPQRAPRSISAF</sequence>
<dbReference type="RefSeq" id="WP_091780755.1">
    <property type="nucleotide sequence ID" value="NZ_LT629711.1"/>
</dbReference>
<evidence type="ECO:0000313" key="2">
    <source>
        <dbReference type="EMBL" id="SDO71144.1"/>
    </source>
</evidence>
<dbReference type="STRING" id="443156.SAMN04489867_0386"/>
<dbReference type="InterPro" id="IPR024344">
    <property type="entry name" value="MDMPI_metal-binding"/>
</dbReference>
<organism evidence="2 3">
    <name type="scientific">Pedococcus dokdonensis</name>
    <dbReference type="NCBI Taxonomy" id="443156"/>
    <lineage>
        <taxon>Bacteria</taxon>
        <taxon>Bacillati</taxon>
        <taxon>Actinomycetota</taxon>
        <taxon>Actinomycetes</taxon>
        <taxon>Micrococcales</taxon>
        <taxon>Intrasporangiaceae</taxon>
        <taxon>Pedococcus</taxon>
    </lineage>
</organism>
<dbReference type="InterPro" id="IPR034660">
    <property type="entry name" value="DinB/YfiT-like"/>
</dbReference>
<accession>A0A1H0LSP3</accession>